<gene>
    <name evidence="2" type="ORF">GH885_15865</name>
</gene>
<evidence type="ECO:0000256" key="1">
    <source>
        <dbReference type="SAM" id="Phobius"/>
    </source>
</evidence>
<protein>
    <submittedName>
        <fullName evidence="2">DUF2627 family protein</fullName>
    </submittedName>
</protein>
<dbReference type="AlphaFoldDB" id="A0A6N7R3L1"/>
<reference evidence="2 3" key="1">
    <citation type="submission" date="2019-10" db="EMBL/GenBank/DDBJ databases">
        <title>Gracilibacillus salitolerans sp. nov., a moderate halophile isolated from a saline soil in northwest China.</title>
        <authorList>
            <person name="Gan L."/>
        </authorList>
    </citation>
    <scope>NUCLEOTIDE SEQUENCE [LARGE SCALE GENOMIC DNA]</scope>
    <source>
        <strain evidence="2 3">TP2-8</strain>
    </source>
</reference>
<keyword evidence="1" id="KW-0472">Membrane</keyword>
<evidence type="ECO:0000313" key="3">
    <source>
        <dbReference type="Proteomes" id="UP000435187"/>
    </source>
</evidence>
<evidence type="ECO:0000313" key="2">
    <source>
        <dbReference type="EMBL" id="MRI67795.1"/>
    </source>
</evidence>
<dbReference type="Proteomes" id="UP000435187">
    <property type="component" value="Unassembled WGS sequence"/>
</dbReference>
<keyword evidence="1" id="KW-1133">Transmembrane helix</keyword>
<dbReference type="InterPro" id="IPR020138">
    <property type="entry name" value="Uncharacterised_YqzF"/>
</dbReference>
<keyword evidence="1" id="KW-0812">Transmembrane</keyword>
<feature type="transmembrane region" description="Helical" evidence="1">
    <location>
        <begin position="36"/>
        <end position="62"/>
    </location>
</feature>
<dbReference type="Pfam" id="PF11118">
    <property type="entry name" value="DUF2627"/>
    <property type="match status" value="1"/>
</dbReference>
<comment type="caution">
    <text evidence="2">The sequence shown here is derived from an EMBL/GenBank/DDBJ whole genome shotgun (WGS) entry which is preliminary data.</text>
</comment>
<accession>A0A6N7R3L1</accession>
<dbReference type="EMBL" id="WJEE01000040">
    <property type="protein sequence ID" value="MRI67795.1"/>
    <property type="molecule type" value="Genomic_DNA"/>
</dbReference>
<name>A0A6N7R3L1_9BACI</name>
<organism evidence="2 3">
    <name type="scientific">Gracilibacillus thailandensis</name>
    <dbReference type="NCBI Taxonomy" id="563735"/>
    <lineage>
        <taxon>Bacteria</taxon>
        <taxon>Bacillati</taxon>
        <taxon>Bacillota</taxon>
        <taxon>Bacilli</taxon>
        <taxon>Bacillales</taxon>
        <taxon>Bacillaceae</taxon>
        <taxon>Gracilibacillus</taxon>
    </lineage>
</organism>
<proteinExistence type="predicted"/>
<sequence length="81" mass="9162">MVRIIALLLLALPAILATYGIKLMRDAFFGELTDIFMHIIVQFIVGLGLFAGGLYFIGGFILHRDRKRHLIKGGKKNRYSQ</sequence>
<keyword evidence="3" id="KW-1185">Reference proteome</keyword>